<evidence type="ECO:0000256" key="9">
    <source>
        <dbReference type="SAM" id="MobiDB-lite"/>
    </source>
</evidence>
<evidence type="ECO:0000256" key="3">
    <source>
        <dbReference type="ARBA" id="ARBA00022737"/>
    </source>
</evidence>
<feature type="domain" description="C2H2-type" evidence="10">
    <location>
        <begin position="206"/>
        <end position="233"/>
    </location>
</feature>
<dbReference type="FunFam" id="3.30.160.60:FF:000710">
    <property type="entry name" value="Zinc finger protein 768"/>
    <property type="match status" value="1"/>
</dbReference>
<comment type="subcellular location">
    <subcellularLocation>
        <location evidence="1">Nucleus</location>
    </subcellularLocation>
</comment>
<dbReference type="PANTHER" id="PTHR24388:SF54">
    <property type="entry name" value="PROTEIN ESCARGOT"/>
    <property type="match status" value="1"/>
</dbReference>
<feature type="domain" description="C2H2-type" evidence="10">
    <location>
        <begin position="234"/>
        <end position="257"/>
    </location>
</feature>
<keyword evidence="4" id="KW-0863">Zinc-finger</keyword>
<dbReference type="PROSITE" id="PS00028">
    <property type="entry name" value="ZINC_FINGER_C2H2_1"/>
    <property type="match status" value="6"/>
</dbReference>
<dbReference type="InterPro" id="IPR050527">
    <property type="entry name" value="Snail/Krueppel_Znf"/>
</dbReference>
<dbReference type="PANTHER" id="PTHR24388">
    <property type="entry name" value="ZINC FINGER PROTEIN"/>
    <property type="match status" value="1"/>
</dbReference>
<dbReference type="SUPFAM" id="SSF57667">
    <property type="entry name" value="beta-beta-alpha zinc fingers"/>
    <property type="match status" value="4"/>
</dbReference>
<dbReference type="GO" id="GO:0000981">
    <property type="term" value="F:DNA-binding transcription factor activity, RNA polymerase II-specific"/>
    <property type="evidence" value="ECO:0007669"/>
    <property type="project" value="TreeGrafter"/>
</dbReference>
<dbReference type="SMART" id="SM00355">
    <property type="entry name" value="ZnF_C2H2"/>
    <property type="match status" value="8"/>
</dbReference>
<comment type="similarity">
    <text evidence="8">Belongs to the snail C2H2-type zinc-finger protein family.</text>
</comment>
<keyword evidence="6" id="KW-0238">DNA-binding</keyword>
<evidence type="ECO:0000259" key="10">
    <source>
        <dbReference type="PROSITE" id="PS50157"/>
    </source>
</evidence>
<feature type="region of interest" description="Disordered" evidence="9">
    <location>
        <begin position="368"/>
        <end position="401"/>
    </location>
</feature>
<evidence type="ECO:0000256" key="6">
    <source>
        <dbReference type="ARBA" id="ARBA00023125"/>
    </source>
</evidence>
<dbReference type="AlphaFoldDB" id="A0A182JLE4"/>
<dbReference type="STRING" id="41427.A0A182JLE4"/>
<keyword evidence="2" id="KW-0479">Metal-binding</keyword>
<reference evidence="11" key="1">
    <citation type="submission" date="2022-08" db="UniProtKB">
        <authorList>
            <consortium name="EnsemblMetazoa"/>
        </authorList>
    </citation>
    <scope>IDENTIFICATION</scope>
    <source>
        <strain evidence="11">EBRO</strain>
    </source>
</reference>
<feature type="domain" description="C2H2-type" evidence="10">
    <location>
        <begin position="263"/>
        <end position="290"/>
    </location>
</feature>
<dbReference type="GO" id="GO:0000978">
    <property type="term" value="F:RNA polymerase II cis-regulatory region sequence-specific DNA binding"/>
    <property type="evidence" value="ECO:0007669"/>
    <property type="project" value="TreeGrafter"/>
</dbReference>
<keyword evidence="5" id="KW-0862">Zinc</keyword>
<dbReference type="FunFam" id="3.30.160.60:FF:001397">
    <property type="entry name" value="Datilografo, isoform A"/>
    <property type="match status" value="1"/>
</dbReference>
<evidence type="ECO:0000256" key="8">
    <source>
        <dbReference type="ARBA" id="ARBA00037948"/>
    </source>
</evidence>
<evidence type="ECO:0000256" key="7">
    <source>
        <dbReference type="ARBA" id="ARBA00023242"/>
    </source>
</evidence>
<dbReference type="GO" id="GO:0005634">
    <property type="term" value="C:nucleus"/>
    <property type="evidence" value="ECO:0007669"/>
    <property type="project" value="UniProtKB-SubCell"/>
</dbReference>
<evidence type="ECO:0000256" key="5">
    <source>
        <dbReference type="ARBA" id="ARBA00022833"/>
    </source>
</evidence>
<dbReference type="GO" id="GO:0008270">
    <property type="term" value="F:zinc ion binding"/>
    <property type="evidence" value="ECO:0007669"/>
    <property type="project" value="UniProtKB-KW"/>
</dbReference>
<proteinExistence type="inferred from homology"/>
<dbReference type="VEuPathDB" id="VectorBase:AATE020255"/>
<keyword evidence="3" id="KW-0677">Repeat</keyword>
<feature type="domain" description="C2H2-type" evidence="10">
    <location>
        <begin position="291"/>
        <end position="318"/>
    </location>
</feature>
<sequence length="401" mass="46625">MDEYVECTSLAQMLTYCTKMDIELYDNLPGVLCIKCKDDLCTAYKLIVLYHKTSERWKDLSIRKKIALNVERIDVTPEQGRFCTFDSGGTIFPDVDPIATTRLVEKQRIETTCKRMKTICLPESCSATNVAPGSYNFQLCTRCSTCGAKFMNTRELREHRRSEFESSDDPLVADRKRFVCNICFRRYTSRSILMDHKQRPYRTKLYQCAHCGKAFRDKYSLDDHERTHGDERPFMCDICSKTFAMKESYRKHLRLHTFVPDRFKCDVCGKGFRTNGNLKEHHVTHSVVKSLQCPQCSSQFTRKSCLKSHMRLHTGEKPYKCELCDAVFTFPSDLRRHVMAHKGIKPFSCDICNKAYNRKDYLAKHLTSSHPDETEMKPSIAKETQTEPHLSTSRKIKVQRT</sequence>
<dbReference type="FunFam" id="3.30.160.60:FF:000446">
    <property type="entry name" value="Zinc finger protein"/>
    <property type="match status" value="2"/>
</dbReference>
<evidence type="ECO:0000256" key="4">
    <source>
        <dbReference type="ARBA" id="ARBA00022771"/>
    </source>
</evidence>
<dbReference type="Gene3D" id="3.30.160.60">
    <property type="entry name" value="Classic Zinc Finger"/>
    <property type="match status" value="7"/>
</dbReference>
<evidence type="ECO:0000256" key="1">
    <source>
        <dbReference type="ARBA" id="ARBA00004123"/>
    </source>
</evidence>
<dbReference type="InterPro" id="IPR013087">
    <property type="entry name" value="Znf_C2H2_type"/>
</dbReference>
<evidence type="ECO:0000313" key="11">
    <source>
        <dbReference type="EnsemblMetazoa" id="AATE020255-PA.1"/>
    </source>
</evidence>
<protein>
    <recommendedName>
        <fullName evidence="10">C2H2-type domain-containing protein</fullName>
    </recommendedName>
</protein>
<feature type="domain" description="C2H2-type" evidence="10">
    <location>
        <begin position="141"/>
        <end position="170"/>
    </location>
</feature>
<dbReference type="EnsemblMetazoa" id="AATE020255-RA">
    <property type="protein sequence ID" value="AATE020255-PA.1"/>
    <property type="gene ID" value="AATE020255"/>
</dbReference>
<dbReference type="InterPro" id="IPR036236">
    <property type="entry name" value="Znf_C2H2_sf"/>
</dbReference>
<feature type="domain" description="C2H2-type" evidence="10">
    <location>
        <begin position="347"/>
        <end position="375"/>
    </location>
</feature>
<feature type="domain" description="C2H2-type" evidence="10">
    <location>
        <begin position="319"/>
        <end position="346"/>
    </location>
</feature>
<dbReference type="FunFam" id="3.30.160.60:FF:000339">
    <property type="entry name" value="zinc finger protein 300"/>
    <property type="match status" value="1"/>
</dbReference>
<evidence type="ECO:0000256" key="2">
    <source>
        <dbReference type="ARBA" id="ARBA00022723"/>
    </source>
</evidence>
<organism evidence="11">
    <name type="scientific">Anopheles atroparvus</name>
    <name type="common">European mosquito</name>
    <dbReference type="NCBI Taxonomy" id="41427"/>
    <lineage>
        <taxon>Eukaryota</taxon>
        <taxon>Metazoa</taxon>
        <taxon>Ecdysozoa</taxon>
        <taxon>Arthropoda</taxon>
        <taxon>Hexapoda</taxon>
        <taxon>Insecta</taxon>
        <taxon>Pterygota</taxon>
        <taxon>Neoptera</taxon>
        <taxon>Endopterygota</taxon>
        <taxon>Diptera</taxon>
        <taxon>Nematocera</taxon>
        <taxon>Culicoidea</taxon>
        <taxon>Culicidae</taxon>
        <taxon>Anophelinae</taxon>
        <taxon>Anopheles</taxon>
    </lineage>
</organism>
<keyword evidence="7" id="KW-0539">Nucleus</keyword>
<dbReference type="PROSITE" id="PS50157">
    <property type="entry name" value="ZINC_FINGER_C2H2_2"/>
    <property type="match status" value="7"/>
</dbReference>
<name>A0A182JLE4_ANOAO</name>
<dbReference type="Pfam" id="PF00096">
    <property type="entry name" value="zf-C2H2"/>
    <property type="match status" value="6"/>
</dbReference>
<accession>A0A182JLE4</accession>
<feature type="compositionally biased region" description="Basic residues" evidence="9">
    <location>
        <begin position="392"/>
        <end position="401"/>
    </location>
</feature>